<keyword evidence="3" id="KW-0716">Sensory transduction</keyword>
<keyword evidence="6 10" id="KW-1133">Transmembrane helix</keyword>
<protein>
    <recommendedName>
        <fullName evidence="13">Odorant receptor</fullName>
    </recommendedName>
</protein>
<keyword evidence="9" id="KW-0807">Transducer</keyword>
<dbReference type="InterPro" id="IPR004117">
    <property type="entry name" value="7tm6_olfct_rcpt"/>
</dbReference>
<dbReference type="PANTHER" id="PTHR21137:SF35">
    <property type="entry name" value="ODORANT RECEPTOR 19A-RELATED"/>
    <property type="match status" value="1"/>
</dbReference>
<evidence type="ECO:0000313" key="12">
    <source>
        <dbReference type="Proteomes" id="UP001233999"/>
    </source>
</evidence>
<feature type="transmembrane region" description="Helical" evidence="10">
    <location>
        <begin position="176"/>
        <end position="197"/>
    </location>
</feature>
<evidence type="ECO:0000313" key="11">
    <source>
        <dbReference type="EMBL" id="KAJ9592474.1"/>
    </source>
</evidence>
<evidence type="ECO:0000256" key="4">
    <source>
        <dbReference type="ARBA" id="ARBA00022692"/>
    </source>
</evidence>
<dbReference type="GO" id="GO:0007165">
    <property type="term" value="P:signal transduction"/>
    <property type="evidence" value="ECO:0007669"/>
    <property type="project" value="UniProtKB-KW"/>
</dbReference>
<name>A0AAD8A4S9_DIPPU</name>
<dbReference type="EMBL" id="JASPKZ010003835">
    <property type="protein sequence ID" value="KAJ9592474.1"/>
    <property type="molecule type" value="Genomic_DNA"/>
</dbReference>
<evidence type="ECO:0000256" key="2">
    <source>
        <dbReference type="ARBA" id="ARBA00022475"/>
    </source>
</evidence>
<gene>
    <name evidence="11" type="ORF">L9F63_015890</name>
</gene>
<evidence type="ECO:0000256" key="5">
    <source>
        <dbReference type="ARBA" id="ARBA00022725"/>
    </source>
</evidence>
<organism evidence="11 12">
    <name type="scientific">Diploptera punctata</name>
    <name type="common">Pacific beetle cockroach</name>
    <dbReference type="NCBI Taxonomy" id="6984"/>
    <lineage>
        <taxon>Eukaryota</taxon>
        <taxon>Metazoa</taxon>
        <taxon>Ecdysozoa</taxon>
        <taxon>Arthropoda</taxon>
        <taxon>Hexapoda</taxon>
        <taxon>Insecta</taxon>
        <taxon>Pterygota</taxon>
        <taxon>Neoptera</taxon>
        <taxon>Polyneoptera</taxon>
        <taxon>Dictyoptera</taxon>
        <taxon>Blattodea</taxon>
        <taxon>Blaberoidea</taxon>
        <taxon>Blaberidae</taxon>
        <taxon>Diplopterinae</taxon>
        <taxon>Diploptera</taxon>
    </lineage>
</organism>
<dbReference type="GO" id="GO:0004984">
    <property type="term" value="F:olfactory receptor activity"/>
    <property type="evidence" value="ECO:0007669"/>
    <property type="project" value="InterPro"/>
</dbReference>
<feature type="transmembrane region" description="Helical" evidence="10">
    <location>
        <begin position="33"/>
        <end position="53"/>
    </location>
</feature>
<evidence type="ECO:0008006" key="13">
    <source>
        <dbReference type="Google" id="ProtNLM"/>
    </source>
</evidence>
<evidence type="ECO:0000256" key="8">
    <source>
        <dbReference type="ARBA" id="ARBA00023170"/>
    </source>
</evidence>
<proteinExistence type="predicted"/>
<feature type="non-terminal residue" evidence="11">
    <location>
        <position position="360"/>
    </location>
</feature>
<keyword evidence="12" id="KW-1185">Reference proteome</keyword>
<dbReference type="GO" id="GO:0005549">
    <property type="term" value="F:odorant binding"/>
    <property type="evidence" value="ECO:0007669"/>
    <property type="project" value="InterPro"/>
</dbReference>
<dbReference type="AlphaFoldDB" id="A0AAD8A4S9"/>
<keyword evidence="5" id="KW-0552">Olfaction</keyword>
<sequence>MKMATRQTRFGVFRQLFLLTGDPILSHVSSRLYTLYSCSAILCVVVTSLTMTLDPLVNLNDIRRCTESARVVLPMFICLWIHVTRLKKQQLLRLLDLTEAFSWEDLPMRGMAAYIPMIRKYSWPGVLGIMCSHALHQVVRLSGHERPLVYNAWFPFDATRSPVFELVYLVQTVATIWYTITLTAFIALYATLVAIACTQVQKLAAAALEQEFELDKWVRAHQRVKEFLRTLQDVYNLVLLGPFLLISVGMCVNTFSILVGDAMDALQAATLIVALVCQLYVYCWFGNELTEETAQLRDAVWSSNWVGTDVQKQKCLVLVLAAAEEFTLVAGGVYPVSRHTLMQILNQTYSFFMFLLNFMD</sequence>
<evidence type="ECO:0000256" key="9">
    <source>
        <dbReference type="ARBA" id="ARBA00023224"/>
    </source>
</evidence>
<keyword evidence="2" id="KW-1003">Cell membrane</keyword>
<feature type="transmembrane region" description="Helical" evidence="10">
    <location>
        <begin position="234"/>
        <end position="259"/>
    </location>
</feature>
<dbReference type="Pfam" id="PF02949">
    <property type="entry name" value="7tm_6"/>
    <property type="match status" value="1"/>
</dbReference>
<reference evidence="11" key="2">
    <citation type="submission" date="2023-05" db="EMBL/GenBank/DDBJ databases">
        <authorList>
            <person name="Fouks B."/>
        </authorList>
    </citation>
    <scope>NUCLEOTIDE SEQUENCE</scope>
    <source>
        <strain evidence="11">Stay&amp;Tobe</strain>
        <tissue evidence="11">Testes</tissue>
    </source>
</reference>
<feature type="transmembrane region" description="Helical" evidence="10">
    <location>
        <begin position="265"/>
        <end position="285"/>
    </location>
</feature>
<reference evidence="11" key="1">
    <citation type="journal article" date="2023" name="IScience">
        <title>Live-bearing cockroach genome reveals convergent evolutionary mechanisms linked to viviparity in insects and beyond.</title>
        <authorList>
            <person name="Fouks B."/>
            <person name="Harrison M.C."/>
            <person name="Mikhailova A.A."/>
            <person name="Marchal E."/>
            <person name="English S."/>
            <person name="Carruthers M."/>
            <person name="Jennings E.C."/>
            <person name="Chiamaka E.L."/>
            <person name="Frigard R.A."/>
            <person name="Pippel M."/>
            <person name="Attardo G.M."/>
            <person name="Benoit J.B."/>
            <person name="Bornberg-Bauer E."/>
            <person name="Tobe S.S."/>
        </authorList>
    </citation>
    <scope>NUCLEOTIDE SEQUENCE</scope>
    <source>
        <strain evidence="11">Stay&amp;Tobe</strain>
    </source>
</reference>
<keyword evidence="7 10" id="KW-0472">Membrane</keyword>
<dbReference type="Proteomes" id="UP001233999">
    <property type="component" value="Unassembled WGS sequence"/>
</dbReference>
<evidence type="ECO:0000256" key="6">
    <source>
        <dbReference type="ARBA" id="ARBA00022989"/>
    </source>
</evidence>
<accession>A0AAD8A4S9</accession>
<evidence type="ECO:0000256" key="10">
    <source>
        <dbReference type="SAM" id="Phobius"/>
    </source>
</evidence>
<keyword evidence="4 10" id="KW-0812">Transmembrane</keyword>
<comment type="caution">
    <text evidence="11">The sequence shown here is derived from an EMBL/GenBank/DDBJ whole genome shotgun (WGS) entry which is preliminary data.</text>
</comment>
<keyword evidence="8" id="KW-0675">Receptor</keyword>
<evidence type="ECO:0000256" key="3">
    <source>
        <dbReference type="ARBA" id="ARBA00022606"/>
    </source>
</evidence>
<dbReference type="PANTHER" id="PTHR21137">
    <property type="entry name" value="ODORANT RECEPTOR"/>
    <property type="match status" value="1"/>
</dbReference>
<comment type="subcellular location">
    <subcellularLocation>
        <location evidence="1">Cell membrane</location>
        <topology evidence="1">Multi-pass membrane protein</topology>
    </subcellularLocation>
</comment>
<evidence type="ECO:0000256" key="7">
    <source>
        <dbReference type="ARBA" id="ARBA00023136"/>
    </source>
</evidence>
<dbReference type="GO" id="GO:0005886">
    <property type="term" value="C:plasma membrane"/>
    <property type="evidence" value="ECO:0007669"/>
    <property type="project" value="UniProtKB-SubCell"/>
</dbReference>
<evidence type="ECO:0000256" key="1">
    <source>
        <dbReference type="ARBA" id="ARBA00004651"/>
    </source>
</evidence>